<dbReference type="InterPro" id="IPR001851">
    <property type="entry name" value="ABC_transp_permease"/>
</dbReference>
<feature type="transmembrane region" description="Helical" evidence="6">
    <location>
        <begin position="226"/>
        <end position="244"/>
    </location>
</feature>
<evidence type="ECO:0000256" key="1">
    <source>
        <dbReference type="ARBA" id="ARBA00004651"/>
    </source>
</evidence>
<feature type="transmembrane region" description="Helical" evidence="6">
    <location>
        <begin position="298"/>
        <end position="317"/>
    </location>
</feature>
<keyword evidence="5 6" id="KW-0472">Membrane</keyword>
<dbReference type="CDD" id="cd06581">
    <property type="entry name" value="TM_PBP1_LivM_like"/>
    <property type="match status" value="1"/>
</dbReference>
<feature type="transmembrane region" description="Helical" evidence="6">
    <location>
        <begin position="177"/>
        <end position="198"/>
    </location>
</feature>
<feature type="transmembrane region" description="Helical" evidence="6">
    <location>
        <begin position="128"/>
        <end position="148"/>
    </location>
</feature>
<evidence type="ECO:0000256" key="6">
    <source>
        <dbReference type="SAM" id="Phobius"/>
    </source>
</evidence>
<gene>
    <name evidence="7" type="ORF">DWE98_17980</name>
</gene>
<reference evidence="8" key="1">
    <citation type="submission" date="2018-07" db="EMBL/GenBank/DDBJ databases">
        <authorList>
            <person name="Safronova V.I."/>
            <person name="Chirak E.R."/>
            <person name="Sazanova A.L."/>
        </authorList>
    </citation>
    <scope>NUCLEOTIDE SEQUENCE [LARGE SCALE GENOMIC DNA]</scope>
    <source>
        <strain evidence="8">RCAM04685</strain>
    </source>
</reference>
<evidence type="ECO:0000313" key="8">
    <source>
        <dbReference type="Proteomes" id="UP000255207"/>
    </source>
</evidence>
<evidence type="ECO:0000256" key="5">
    <source>
        <dbReference type="ARBA" id="ARBA00023136"/>
    </source>
</evidence>
<dbReference type="EMBL" id="QQTP01000009">
    <property type="protein sequence ID" value="RDJ23048.1"/>
    <property type="molecule type" value="Genomic_DNA"/>
</dbReference>
<dbReference type="GO" id="GO:0005886">
    <property type="term" value="C:plasma membrane"/>
    <property type="evidence" value="ECO:0007669"/>
    <property type="project" value="UniProtKB-SubCell"/>
</dbReference>
<keyword evidence="2" id="KW-1003">Cell membrane</keyword>
<evidence type="ECO:0000256" key="3">
    <source>
        <dbReference type="ARBA" id="ARBA00022692"/>
    </source>
</evidence>
<feature type="transmembrane region" description="Helical" evidence="6">
    <location>
        <begin position="264"/>
        <end position="286"/>
    </location>
</feature>
<dbReference type="InterPro" id="IPR043428">
    <property type="entry name" value="LivM-like"/>
</dbReference>
<feature type="transmembrane region" description="Helical" evidence="6">
    <location>
        <begin position="23"/>
        <end position="43"/>
    </location>
</feature>
<accession>A0A370L3X0</accession>
<keyword evidence="8" id="KW-1185">Reference proteome</keyword>
<dbReference type="OrthoDB" id="9804361at2"/>
<name>A0A370L3X0_9HYPH</name>
<keyword evidence="3 6" id="KW-0812">Transmembrane</keyword>
<evidence type="ECO:0000256" key="2">
    <source>
        <dbReference type="ARBA" id="ARBA00022475"/>
    </source>
</evidence>
<feature type="transmembrane region" description="Helical" evidence="6">
    <location>
        <begin position="323"/>
        <end position="343"/>
    </location>
</feature>
<dbReference type="GO" id="GO:0015658">
    <property type="term" value="F:branched-chain amino acid transmembrane transporter activity"/>
    <property type="evidence" value="ECO:0007669"/>
    <property type="project" value="InterPro"/>
</dbReference>
<organism evidence="7 8">
    <name type="scientific">Bosea caraganae</name>
    <dbReference type="NCBI Taxonomy" id="2763117"/>
    <lineage>
        <taxon>Bacteria</taxon>
        <taxon>Pseudomonadati</taxon>
        <taxon>Pseudomonadota</taxon>
        <taxon>Alphaproteobacteria</taxon>
        <taxon>Hyphomicrobiales</taxon>
        <taxon>Boseaceae</taxon>
        <taxon>Bosea</taxon>
    </lineage>
</organism>
<dbReference type="Pfam" id="PF02653">
    <property type="entry name" value="BPD_transp_2"/>
    <property type="match status" value="1"/>
</dbReference>
<comment type="subcellular location">
    <subcellularLocation>
        <location evidence="1">Cell membrane</location>
        <topology evidence="1">Multi-pass membrane protein</topology>
    </subcellularLocation>
</comment>
<sequence>MSTAGAIAETPAVATPLPKRRPVIALVLFVLLALIPVATALGLPSHWLSLVTRAMIFAIAALSLDLILGVGGLVSFGHAAFIGIGAYVTGIMITEGRPEALLALPLILVACAVFAAVTGAVSLRTRGVAFIMITLAFGQMGFFLAQALSAYGGDDGLTLAERSTVLGFDVFANRTRFFYIVLAALAGCYALVSIIVASRFGRVLRASRENATRVTVTGYDVGRVRLIAYVISGMIAGLSGFFLANQTEFVSPAFMSWQRSGELIFMVVLGGTGSLHGAVIGALAYLFTEEILSGLGEYWRGIFGTYLLFGFDLRIAAEHWKAIFGPLIVLFVLFTRGGIVGIISKLGRRHD</sequence>
<proteinExistence type="predicted"/>
<dbReference type="PANTHER" id="PTHR30482:SF17">
    <property type="entry name" value="ABC TRANSPORTER ATP-BINDING PROTEIN"/>
    <property type="match status" value="1"/>
</dbReference>
<evidence type="ECO:0000256" key="4">
    <source>
        <dbReference type="ARBA" id="ARBA00022989"/>
    </source>
</evidence>
<feature type="transmembrane region" description="Helical" evidence="6">
    <location>
        <begin position="55"/>
        <end position="88"/>
    </location>
</feature>
<keyword evidence="4 6" id="KW-1133">Transmembrane helix</keyword>
<dbReference type="RefSeq" id="WP_114830658.1">
    <property type="nucleotide sequence ID" value="NZ_QQTO01000012.1"/>
</dbReference>
<dbReference type="PANTHER" id="PTHR30482">
    <property type="entry name" value="HIGH-AFFINITY BRANCHED-CHAIN AMINO ACID TRANSPORT SYSTEM PERMEASE"/>
    <property type="match status" value="1"/>
</dbReference>
<evidence type="ECO:0000313" key="7">
    <source>
        <dbReference type="EMBL" id="RDJ23048.1"/>
    </source>
</evidence>
<dbReference type="Proteomes" id="UP000255207">
    <property type="component" value="Unassembled WGS sequence"/>
</dbReference>
<feature type="transmembrane region" description="Helical" evidence="6">
    <location>
        <begin position="100"/>
        <end position="121"/>
    </location>
</feature>
<dbReference type="AlphaFoldDB" id="A0A370L3X0"/>
<protein>
    <submittedName>
        <fullName evidence="7">Branched-chain amino acid ABC transporter permease</fullName>
    </submittedName>
</protein>
<comment type="caution">
    <text evidence="7">The sequence shown here is derived from an EMBL/GenBank/DDBJ whole genome shotgun (WGS) entry which is preliminary data.</text>
</comment>